<gene>
    <name evidence="2" type="ORF">AZF04_16055</name>
</gene>
<dbReference type="EMBL" id="LTAO01000005">
    <property type="protein sequence ID" value="KYG33733.1"/>
    <property type="molecule type" value="Genomic_DNA"/>
</dbReference>
<dbReference type="RefSeq" id="WP_061947791.1">
    <property type="nucleotide sequence ID" value="NZ_LTAO01000005.1"/>
</dbReference>
<feature type="transmembrane region" description="Helical" evidence="1">
    <location>
        <begin position="44"/>
        <end position="63"/>
    </location>
</feature>
<evidence type="ECO:0000256" key="1">
    <source>
        <dbReference type="SAM" id="Phobius"/>
    </source>
</evidence>
<comment type="caution">
    <text evidence="2">The sequence shown here is derived from an EMBL/GenBank/DDBJ whole genome shotgun (WGS) entry which is preliminary data.</text>
</comment>
<keyword evidence="1" id="KW-0472">Membrane</keyword>
<accession>A0A162EU59</accession>
<evidence type="ECO:0008006" key="4">
    <source>
        <dbReference type="Google" id="ProtNLM"/>
    </source>
</evidence>
<sequence>MEFFLVSIIPFLAMLIVTRVTFSIIGSSIVTWMILIFAVNVLEMAWYLIVLSIISYMIGLFFSSKILKKKPGM</sequence>
<dbReference type="Proteomes" id="UP000075806">
    <property type="component" value="Unassembled WGS sequence"/>
</dbReference>
<proteinExistence type="predicted"/>
<name>A0A162EU59_9BACI</name>
<feature type="transmembrane region" description="Helical" evidence="1">
    <location>
        <begin position="12"/>
        <end position="38"/>
    </location>
</feature>
<dbReference type="InterPro" id="IPR019242">
    <property type="entry name" value="DUF2198"/>
</dbReference>
<organism evidence="2 3">
    <name type="scientific">Alkalihalobacillus trypoxylicola</name>
    <dbReference type="NCBI Taxonomy" id="519424"/>
    <lineage>
        <taxon>Bacteria</taxon>
        <taxon>Bacillati</taxon>
        <taxon>Bacillota</taxon>
        <taxon>Bacilli</taxon>
        <taxon>Bacillales</taxon>
        <taxon>Bacillaceae</taxon>
        <taxon>Alkalihalobacillus</taxon>
    </lineage>
</organism>
<protein>
    <recommendedName>
        <fullName evidence="4">DUF2651 domain-containing protein</fullName>
    </recommendedName>
</protein>
<keyword evidence="3" id="KW-1185">Reference proteome</keyword>
<dbReference type="OrthoDB" id="2928443at2"/>
<reference evidence="2" key="1">
    <citation type="submission" date="2016-02" db="EMBL/GenBank/DDBJ databases">
        <title>Genome sequence of Bacillus trypoxylicola KCTC 13244(T).</title>
        <authorList>
            <person name="Jeong H."/>
            <person name="Park S.-H."/>
            <person name="Choi S.-K."/>
        </authorList>
    </citation>
    <scope>NUCLEOTIDE SEQUENCE [LARGE SCALE GENOMIC DNA]</scope>
    <source>
        <strain evidence="2">KCTC 13244</strain>
    </source>
</reference>
<dbReference type="Pfam" id="PF09964">
    <property type="entry name" value="DUF2198"/>
    <property type="match status" value="1"/>
</dbReference>
<dbReference type="AlphaFoldDB" id="A0A162EU59"/>
<dbReference type="STRING" id="519424.AZF04_16055"/>
<keyword evidence="1" id="KW-0812">Transmembrane</keyword>
<evidence type="ECO:0000313" key="2">
    <source>
        <dbReference type="EMBL" id="KYG33733.1"/>
    </source>
</evidence>
<evidence type="ECO:0000313" key="3">
    <source>
        <dbReference type="Proteomes" id="UP000075806"/>
    </source>
</evidence>
<keyword evidence="1" id="KW-1133">Transmembrane helix</keyword>